<dbReference type="eggNOG" id="ENOG50316U7">
    <property type="taxonomic scope" value="Bacteria"/>
</dbReference>
<dbReference type="KEGG" id="sno:Snov_0020"/>
<dbReference type="AlphaFoldDB" id="D6ZZU3"/>
<dbReference type="STRING" id="639283.Snov_0020"/>
<evidence type="ECO:0000313" key="2">
    <source>
        <dbReference type="Proteomes" id="UP000006633"/>
    </source>
</evidence>
<reference evidence="1 2" key="1">
    <citation type="journal article" date="2012" name="Stand. Genomic Sci.">
        <title>Complete genome sequence of the facultatively chemolithoautotrophic and methylotrophic alpha Proteobacterium Starkeya novella type strain (ATCC 8093(T)).</title>
        <authorList>
            <person name="Kappler U."/>
            <person name="Davenport K."/>
            <person name="Beatson S."/>
            <person name="Lucas S."/>
            <person name="Lapidus A."/>
            <person name="Copeland A."/>
            <person name="Berry K.W."/>
            <person name="Glavina Del Rio T."/>
            <person name="Hammon N."/>
            <person name="Dalin E."/>
            <person name="Tice H."/>
            <person name="Pitluck S."/>
            <person name="Richardson P."/>
            <person name="Bruce D."/>
            <person name="Goodwin L.A."/>
            <person name="Han C."/>
            <person name="Tapia R."/>
            <person name="Detter J.C."/>
            <person name="Chang Y.J."/>
            <person name="Jeffries C.D."/>
            <person name="Land M."/>
            <person name="Hauser L."/>
            <person name="Kyrpides N.C."/>
            <person name="Goker M."/>
            <person name="Ivanova N."/>
            <person name="Klenk H.P."/>
            <person name="Woyke T."/>
        </authorList>
    </citation>
    <scope>NUCLEOTIDE SEQUENCE [LARGE SCALE GENOMIC DNA]</scope>
    <source>
        <strain evidence="2">ATCC 8093 / DSM 506 / JCM 20403 / CCM 1077 / IAM 12100 / NBRC 12443 / NCIMB 10456</strain>
    </source>
</reference>
<sequence>MARSSIVGLAKLHRKIAKLPEQARTDIRAAMEKVAEQIVDLARSLVPTVSGDLRDSIGWTWGRPPRGSISLGTVARAKLGASMTITIYAGNDEAFYARWVEFGTAAHVNGGLFAGTRNPGTQARPFFYPAFRAHRRIARREVRKAIRSAARKVAKQ</sequence>
<gene>
    <name evidence="1" type="ordered locus">Snov_0020</name>
</gene>
<protein>
    <submittedName>
        <fullName evidence="1">Phage protein, HK97 gp10 family</fullName>
    </submittedName>
</protein>
<dbReference type="HOGENOM" id="CLU_127674_2_0_5"/>
<dbReference type="OrthoDB" id="8480914at2"/>
<accession>D6ZZU3</accession>
<dbReference type="Proteomes" id="UP000006633">
    <property type="component" value="Chromosome"/>
</dbReference>
<dbReference type="InterPro" id="IPR010064">
    <property type="entry name" value="HK97-gp10_tail"/>
</dbReference>
<organism evidence="1 2">
    <name type="scientific">Ancylobacter novellus (strain ATCC 8093 / DSM 506 / JCM 20403 / CCM 1077 / IAM 12100 / NBRC 12443 / NCIMB 10456)</name>
    <name type="common">Starkeya novella</name>
    <dbReference type="NCBI Taxonomy" id="639283"/>
    <lineage>
        <taxon>Bacteria</taxon>
        <taxon>Pseudomonadati</taxon>
        <taxon>Pseudomonadota</taxon>
        <taxon>Alphaproteobacteria</taxon>
        <taxon>Hyphomicrobiales</taxon>
        <taxon>Xanthobacteraceae</taxon>
        <taxon>Ancylobacter</taxon>
    </lineage>
</organism>
<dbReference type="Pfam" id="PF04883">
    <property type="entry name" value="HK97-gp10_like"/>
    <property type="match status" value="1"/>
</dbReference>
<dbReference type="EMBL" id="CP002026">
    <property type="protein sequence ID" value="ADH87357.1"/>
    <property type="molecule type" value="Genomic_DNA"/>
</dbReference>
<proteinExistence type="predicted"/>
<keyword evidence="2" id="KW-1185">Reference proteome</keyword>
<evidence type="ECO:0000313" key="1">
    <source>
        <dbReference type="EMBL" id="ADH87357.1"/>
    </source>
</evidence>
<name>D6ZZU3_ANCN5</name>
<dbReference type="NCBIfam" id="TIGR01725">
    <property type="entry name" value="phge_HK97_gp10"/>
    <property type="match status" value="1"/>
</dbReference>